<evidence type="ECO:0000256" key="2">
    <source>
        <dbReference type="ARBA" id="ARBA00022645"/>
    </source>
</evidence>
<proteinExistence type="inferred from homology"/>
<dbReference type="InterPro" id="IPR018202">
    <property type="entry name" value="Ser_caboxypep_ser_AS"/>
</dbReference>
<dbReference type="InParanoid" id="A0A482X6M9"/>
<dbReference type="Gene3D" id="3.40.50.1820">
    <property type="entry name" value="alpha/beta hydrolase"/>
    <property type="match status" value="1"/>
</dbReference>
<sequence>MNPTPRVQNRNVGYPSIVTDFIVKGQYDEGRKNCTVEGIKGNIKSYAGFFRVRVGQKKGTESCLFFWYFPAEVNPENAPVVLWLQGGPGASSLVGLFQEIGPFMAKHKGLKTRKYYWSKSVHLIFLDNPVGAGFSYTTSDAYARNEDDVSSDAYGALLQFFTLFPNLRENDFFISGESYAGKYVPTIAMQIDSGNADKSKKINLKGLTIGNGFCDPENMMGYSDYLYQIGLLDSKGKNTFSALEKEITDLIKKNSYLEAYNKFNMLLNGDGLGKTLFNNLTHSDNYFDYRKFTNNATADNYMIKYIDSDVARRFIHVGDKPFNLVNIKVEQYLKNDFMKSVKPYVESLLSKYKVLFYNGQFDIIVAYPLTDNFLRNLRWSGATQFKSAERRPLLFGKDIAGYYKNVKNLYQVMVRNAGHMVPMDEPFNALELITRFVFGKPISD</sequence>
<evidence type="ECO:0000313" key="9">
    <source>
        <dbReference type="Proteomes" id="UP000291343"/>
    </source>
</evidence>
<dbReference type="AlphaFoldDB" id="A0A482X6M9"/>
<dbReference type="GO" id="GO:0006508">
    <property type="term" value="P:proteolysis"/>
    <property type="evidence" value="ECO:0007669"/>
    <property type="project" value="UniProtKB-KW"/>
</dbReference>
<comment type="similarity">
    <text evidence="1 7">Belongs to the peptidase S10 family.</text>
</comment>
<dbReference type="Proteomes" id="UP000291343">
    <property type="component" value="Unassembled WGS sequence"/>
</dbReference>
<comment type="caution">
    <text evidence="8">The sequence shown here is derived from an EMBL/GenBank/DDBJ whole genome shotgun (WGS) entry which is preliminary data.</text>
</comment>
<evidence type="ECO:0000256" key="3">
    <source>
        <dbReference type="ARBA" id="ARBA00022670"/>
    </source>
</evidence>
<reference evidence="8 9" key="1">
    <citation type="journal article" date="2017" name="Gigascience">
        <title>Genome sequence of the small brown planthopper, Laodelphax striatellus.</title>
        <authorList>
            <person name="Zhu J."/>
            <person name="Jiang F."/>
            <person name="Wang X."/>
            <person name="Yang P."/>
            <person name="Bao Y."/>
            <person name="Zhao W."/>
            <person name="Wang W."/>
            <person name="Lu H."/>
            <person name="Wang Q."/>
            <person name="Cui N."/>
            <person name="Li J."/>
            <person name="Chen X."/>
            <person name="Luo L."/>
            <person name="Yu J."/>
            <person name="Kang L."/>
            <person name="Cui F."/>
        </authorList>
    </citation>
    <scope>NUCLEOTIDE SEQUENCE [LARGE SCALE GENOMIC DNA]</scope>
    <source>
        <strain evidence="8">Lst14</strain>
    </source>
</reference>
<name>A0A482X6M9_LAOST</name>
<dbReference type="STRING" id="195883.A0A482X6M9"/>
<keyword evidence="2 7" id="KW-0121">Carboxypeptidase</keyword>
<dbReference type="InterPro" id="IPR033124">
    <property type="entry name" value="Ser_caboxypep_his_AS"/>
</dbReference>
<dbReference type="GO" id="GO:0004185">
    <property type="term" value="F:serine-type carboxypeptidase activity"/>
    <property type="evidence" value="ECO:0007669"/>
    <property type="project" value="UniProtKB-UniRule"/>
</dbReference>
<keyword evidence="4" id="KW-0732">Signal</keyword>
<keyword evidence="6" id="KW-0325">Glycoprotein</keyword>
<gene>
    <name evidence="8" type="ORF">LSTR_LSTR002692</name>
</gene>
<dbReference type="EC" id="3.4.16.-" evidence="7"/>
<keyword evidence="9" id="KW-1185">Reference proteome</keyword>
<keyword evidence="5 7" id="KW-0378">Hydrolase</keyword>
<evidence type="ECO:0000256" key="5">
    <source>
        <dbReference type="ARBA" id="ARBA00022801"/>
    </source>
</evidence>
<dbReference type="Pfam" id="PF00450">
    <property type="entry name" value="Peptidase_S10"/>
    <property type="match status" value="1"/>
</dbReference>
<evidence type="ECO:0000313" key="8">
    <source>
        <dbReference type="EMBL" id="RZF41060.1"/>
    </source>
</evidence>
<evidence type="ECO:0000256" key="6">
    <source>
        <dbReference type="ARBA" id="ARBA00023180"/>
    </source>
</evidence>
<organism evidence="8 9">
    <name type="scientific">Laodelphax striatellus</name>
    <name type="common">Small brown planthopper</name>
    <name type="synonym">Delphax striatella</name>
    <dbReference type="NCBI Taxonomy" id="195883"/>
    <lineage>
        <taxon>Eukaryota</taxon>
        <taxon>Metazoa</taxon>
        <taxon>Ecdysozoa</taxon>
        <taxon>Arthropoda</taxon>
        <taxon>Hexapoda</taxon>
        <taxon>Insecta</taxon>
        <taxon>Pterygota</taxon>
        <taxon>Neoptera</taxon>
        <taxon>Paraneoptera</taxon>
        <taxon>Hemiptera</taxon>
        <taxon>Auchenorrhyncha</taxon>
        <taxon>Fulgoroidea</taxon>
        <taxon>Delphacidae</taxon>
        <taxon>Criomorphinae</taxon>
        <taxon>Laodelphax</taxon>
    </lineage>
</organism>
<accession>A0A482X6M9</accession>
<dbReference type="SMR" id="A0A482X6M9"/>
<dbReference type="PRINTS" id="PR00724">
    <property type="entry name" value="CRBOXYPTASEC"/>
</dbReference>
<protein>
    <recommendedName>
        <fullName evidence="7">Carboxypeptidase</fullName>
        <ecNumber evidence="7">3.4.16.-</ecNumber>
    </recommendedName>
</protein>
<dbReference type="InterPro" id="IPR001563">
    <property type="entry name" value="Peptidase_S10"/>
</dbReference>
<dbReference type="SUPFAM" id="SSF53474">
    <property type="entry name" value="alpha/beta-Hydrolases"/>
    <property type="match status" value="1"/>
</dbReference>
<evidence type="ECO:0000256" key="7">
    <source>
        <dbReference type="RuleBase" id="RU361156"/>
    </source>
</evidence>
<dbReference type="PROSITE" id="PS00131">
    <property type="entry name" value="CARBOXYPEPT_SER_SER"/>
    <property type="match status" value="1"/>
</dbReference>
<dbReference type="PANTHER" id="PTHR11802">
    <property type="entry name" value="SERINE PROTEASE FAMILY S10 SERINE CARBOXYPEPTIDASE"/>
    <property type="match status" value="1"/>
</dbReference>
<evidence type="ECO:0000256" key="1">
    <source>
        <dbReference type="ARBA" id="ARBA00009431"/>
    </source>
</evidence>
<dbReference type="EMBL" id="QKKF02017260">
    <property type="protein sequence ID" value="RZF41060.1"/>
    <property type="molecule type" value="Genomic_DNA"/>
</dbReference>
<keyword evidence="3 7" id="KW-0645">Protease</keyword>
<dbReference type="OrthoDB" id="443318at2759"/>
<evidence type="ECO:0000256" key="4">
    <source>
        <dbReference type="ARBA" id="ARBA00022729"/>
    </source>
</evidence>
<dbReference type="PROSITE" id="PS00560">
    <property type="entry name" value="CARBOXYPEPT_SER_HIS"/>
    <property type="match status" value="1"/>
</dbReference>
<dbReference type="PANTHER" id="PTHR11802:SF472">
    <property type="entry name" value="SERINE CARBOXYPEPTIDASE CPVL-RELATED"/>
    <property type="match status" value="1"/>
</dbReference>
<dbReference type="InterPro" id="IPR029058">
    <property type="entry name" value="AB_hydrolase_fold"/>
</dbReference>